<organism evidence="1 2">
    <name type="scientific">Thelohanellus kitauei</name>
    <name type="common">Myxosporean</name>
    <dbReference type="NCBI Taxonomy" id="669202"/>
    <lineage>
        <taxon>Eukaryota</taxon>
        <taxon>Metazoa</taxon>
        <taxon>Cnidaria</taxon>
        <taxon>Myxozoa</taxon>
        <taxon>Myxosporea</taxon>
        <taxon>Bivalvulida</taxon>
        <taxon>Platysporina</taxon>
        <taxon>Myxobolidae</taxon>
        <taxon>Thelohanellus</taxon>
    </lineage>
</organism>
<sequence length="395" mass="45782">MIKNLGGIIRKILQSDEIISPYFFFALRDIRAFSPAHGLFRHGASDMFLYFTKNNYVPSLEIINEYIEHVDMKQICQIFKFVVEFYKDSCLGIKIFKNTMNAVKKTSSEIEVIQFFLYSLKKIKLDDVSNSTNEALVYIKEGIILLGEHHLYKCIVHTFDTLEKIGAFSEFQNNGCELLDVGFQYILKQNDPVLTLRFLKTCFSIPVNDDRVFVKTLEYFLNLPKHFHFFEACDTLISWNTGGRPNTYLNTVSDALIKFCINYDLSGTDVLILDYMCRKIKGALNSDPSAQYNEDASNRVTKNLVHVNIFCCCSVKKLDQIRYLIETNYKIIDHTIWEPMIGQSVKHSSTYIAEMMKLIGNYFDGDLIVLLDKICIRRSIDPKKQKEAIKYFKTL</sequence>
<comment type="caution">
    <text evidence="1">The sequence shown here is derived from an EMBL/GenBank/DDBJ whole genome shotgun (WGS) entry which is preliminary data.</text>
</comment>
<dbReference type="EMBL" id="JWZT01002592">
    <property type="protein sequence ID" value="KII69109.1"/>
    <property type="molecule type" value="Genomic_DNA"/>
</dbReference>
<name>A0A0C2IUR6_THEKT</name>
<protein>
    <submittedName>
        <fullName evidence="1">Uncharacterized protein</fullName>
    </submittedName>
</protein>
<evidence type="ECO:0000313" key="2">
    <source>
        <dbReference type="Proteomes" id="UP000031668"/>
    </source>
</evidence>
<dbReference type="Proteomes" id="UP000031668">
    <property type="component" value="Unassembled WGS sequence"/>
</dbReference>
<evidence type="ECO:0000313" key="1">
    <source>
        <dbReference type="EMBL" id="KII69109.1"/>
    </source>
</evidence>
<reference evidence="1 2" key="1">
    <citation type="journal article" date="2014" name="Genome Biol. Evol.">
        <title>The genome of the myxosporean Thelohanellus kitauei shows adaptations to nutrient acquisition within its fish host.</title>
        <authorList>
            <person name="Yang Y."/>
            <person name="Xiong J."/>
            <person name="Zhou Z."/>
            <person name="Huo F."/>
            <person name="Miao W."/>
            <person name="Ran C."/>
            <person name="Liu Y."/>
            <person name="Zhang J."/>
            <person name="Feng J."/>
            <person name="Wang M."/>
            <person name="Wang M."/>
            <person name="Wang L."/>
            <person name="Yao B."/>
        </authorList>
    </citation>
    <scope>NUCLEOTIDE SEQUENCE [LARGE SCALE GENOMIC DNA]</scope>
    <source>
        <strain evidence="1">Wuqing</strain>
    </source>
</reference>
<proteinExistence type="predicted"/>
<accession>A0A0C2IUR6</accession>
<keyword evidence="2" id="KW-1185">Reference proteome</keyword>
<gene>
    <name evidence="1" type="ORF">RF11_04224</name>
</gene>
<dbReference type="AlphaFoldDB" id="A0A0C2IUR6"/>